<dbReference type="HOGENOM" id="CLU_000604_1_22_6"/>
<dbReference type="PANTHER" id="PTHR24220:SF689">
    <property type="entry name" value="LIPOPROTEIN-RELEASING SYSTEM ATP-BINDING PROTEIN LOLD"/>
    <property type="match status" value="1"/>
</dbReference>
<dbReference type="KEGG" id="pmy:Pmen_2312"/>
<dbReference type="GO" id="GO:0005886">
    <property type="term" value="C:plasma membrane"/>
    <property type="evidence" value="ECO:0007669"/>
    <property type="project" value="TreeGrafter"/>
</dbReference>
<dbReference type="eggNOG" id="COG1136">
    <property type="taxonomic scope" value="Bacteria"/>
</dbReference>
<dbReference type="GO" id="GO:0089705">
    <property type="term" value="P:protein localization to outer membrane"/>
    <property type="evidence" value="ECO:0007669"/>
    <property type="project" value="TreeGrafter"/>
</dbReference>
<evidence type="ECO:0000313" key="5">
    <source>
        <dbReference type="EMBL" id="ABP85070.1"/>
    </source>
</evidence>
<dbReference type="SUPFAM" id="SSF52540">
    <property type="entry name" value="P-loop containing nucleoside triphosphate hydrolases"/>
    <property type="match status" value="1"/>
</dbReference>
<evidence type="ECO:0000256" key="2">
    <source>
        <dbReference type="ARBA" id="ARBA00022741"/>
    </source>
</evidence>
<dbReference type="AlphaFoldDB" id="A4XUQ4"/>
<organism evidence="5">
    <name type="scientific">Ectopseudomonas mendocina (strain ymp)</name>
    <name type="common">Pseudomonas mendocina</name>
    <dbReference type="NCBI Taxonomy" id="399739"/>
    <lineage>
        <taxon>Bacteria</taxon>
        <taxon>Pseudomonadati</taxon>
        <taxon>Pseudomonadota</taxon>
        <taxon>Gammaproteobacteria</taxon>
        <taxon>Pseudomonadales</taxon>
        <taxon>Pseudomonadaceae</taxon>
        <taxon>Ectopseudomonas</taxon>
    </lineage>
</organism>
<dbReference type="Gene3D" id="3.40.50.300">
    <property type="entry name" value="P-loop containing nucleotide triphosphate hydrolases"/>
    <property type="match status" value="1"/>
</dbReference>
<dbReference type="STRING" id="399739.Pmen_2312"/>
<keyword evidence="3" id="KW-0067">ATP-binding</keyword>
<dbReference type="GO" id="GO:0044874">
    <property type="term" value="P:lipoprotein localization to outer membrane"/>
    <property type="evidence" value="ECO:0007669"/>
    <property type="project" value="TreeGrafter"/>
</dbReference>
<dbReference type="PROSITE" id="PS00211">
    <property type="entry name" value="ABC_TRANSPORTER_1"/>
    <property type="match status" value="1"/>
</dbReference>
<feature type="domain" description="ABC transporter" evidence="4">
    <location>
        <begin position="2"/>
        <end position="233"/>
    </location>
</feature>
<dbReference type="GO" id="GO:0022857">
    <property type="term" value="F:transmembrane transporter activity"/>
    <property type="evidence" value="ECO:0007669"/>
    <property type="project" value="TreeGrafter"/>
</dbReference>
<comment type="similarity">
    <text evidence="1">Belongs to the ABC transporter superfamily.</text>
</comment>
<dbReference type="EMBL" id="CP000680">
    <property type="protein sequence ID" value="ABP85070.1"/>
    <property type="molecule type" value="Genomic_DNA"/>
</dbReference>
<gene>
    <name evidence="5" type="ordered locus">Pmen_2312</name>
</gene>
<dbReference type="InterPro" id="IPR003593">
    <property type="entry name" value="AAA+_ATPase"/>
</dbReference>
<evidence type="ECO:0000256" key="1">
    <source>
        <dbReference type="ARBA" id="ARBA00005417"/>
    </source>
</evidence>
<dbReference type="PATRIC" id="fig|399739.8.peg.2334"/>
<sequence>MLRLRDIGKSRPGYRLQVPRLDLRPGQRLALVGPSGSGKSTLLDLLALVLSPDPGGALEFTRDGQTRDIAALWRHDRQDQLAELRSRLMGYVLQTGGLLGFLDVRGNIGLSRALLGMPDDVTVQRLAERLEIADQLDKLPAALSVGQRQRVSIARALAHGPALVLADEPTASLDPLNAERVMQLLVERAQEQGACILIATHDEALARRVGLQPLRLAVERGEQGGVLATLQEAG</sequence>
<protein>
    <submittedName>
        <fullName evidence="5">ABC transporter related protein</fullName>
    </submittedName>
</protein>
<name>A4XUQ4_ECTM1</name>
<dbReference type="PROSITE" id="PS50893">
    <property type="entry name" value="ABC_TRANSPORTER_2"/>
    <property type="match status" value="1"/>
</dbReference>
<accession>A4XUQ4</accession>
<dbReference type="GO" id="GO:0016887">
    <property type="term" value="F:ATP hydrolysis activity"/>
    <property type="evidence" value="ECO:0007669"/>
    <property type="project" value="InterPro"/>
</dbReference>
<dbReference type="GO" id="GO:0005524">
    <property type="term" value="F:ATP binding"/>
    <property type="evidence" value="ECO:0007669"/>
    <property type="project" value="UniProtKB-KW"/>
</dbReference>
<dbReference type="SMART" id="SM00382">
    <property type="entry name" value="AAA"/>
    <property type="match status" value="1"/>
</dbReference>
<dbReference type="InterPro" id="IPR015854">
    <property type="entry name" value="ABC_transpr_LolD-like"/>
</dbReference>
<dbReference type="Pfam" id="PF00005">
    <property type="entry name" value="ABC_tran"/>
    <property type="match status" value="1"/>
</dbReference>
<reference evidence="5" key="1">
    <citation type="submission" date="2007-04" db="EMBL/GenBank/DDBJ databases">
        <title>Complete sequence of Pseudomonas mendocina ymp.</title>
        <authorList>
            <consortium name="US DOE Joint Genome Institute"/>
            <person name="Copeland A."/>
            <person name="Lucas S."/>
            <person name="Lapidus A."/>
            <person name="Barry K."/>
            <person name="Glavina del Rio T."/>
            <person name="Dalin E."/>
            <person name="Tice H."/>
            <person name="Pitluck S."/>
            <person name="Kiss H."/>
            <person name="Brettin T."/>
            <person name="Detter J.C."/>
            <person name="Bruce D."/>
            <person name="Han C."/>
            <person name="Schmutz J."/>
            <person name="Larimer F."/>
            <person name="Land M."/>
            <person name="Hauser L."/>
            <person name="Kyrpides N."/>
            <person name="Mikhailova N."/>
            <person name="Hersman L."/>
            <person name="Dubois J."/>
            <person name="Maurice P."/>
            <person name="Richardson P."/>
        </authorList>
    </citation>
    <scope>NUCLEOTIDE SEQUENCE [LARGE SCALE GENOMIC DNA]</scope>
    <source>
        <strain evidence="5">Ymp</strain>
    </source>
</reference>
<evidence type="ECO:0000256" key="3">
    <source>
        <dbReference type="ARBA" id="ARBA00022840"/>
    </source>
</evidence>
<dbReference type="InterPro" id="IPR017871">
    <property type="entry name" value="ABC_transporter-like_CS"/>
</dbReference>
<dbReference type="InterPro" id="IPR003439">
    <property type="entry name" value="ABC_transporter-like_ATP-bd"/>
</dbReference>
<evidence type="ECO:0000259" key="4">
    <source>
        <dbReference type="PROSITE" id="PS50893"/>
    </source>
</evidence>
<dbReference type="OrthoDB" id="5675710at2"/>
<dbReference type="PANTHER" id="PTHR24220">
    <property type="entry name" value="IMPORT ATP-BINDING PROTEIN"/>
    <property type="match status" value="1"/>
</dbReference>
<keyword evidence="2" id="KW-0547">Nucleotide-binding</keyword>
<proteinExistence type="inferred from homology"/>
<dbReference type="InterPro" id="IPR027417">
    <property type="entry name" value="P-loop_NTPase"/>
</dbReference>